<evidence type="ECO:0000313" key="8">
    <source>
        <dbReference type="EMBL" id="CEH18798.1"/>
    </source>
</evidence>
<evidence type="ECO:0000256" key="6">
    <source>
        <dbReference type="SAM" id="MobiDB-lite"/>
    </source>
</evidence>
<dbReference type="PROSITE" id="PS51821">
    <property type="entry name" value="VELVET"/>
    <property type="match status" value="1"/>
</dbReference>
<accession>A0A0P1BRP3</accession>
<dbReference type="Pfam" id="PF11754">
    <property type="entry name" value="Velvet"/>
    <property type="match status" value="1"/>
</dbReference>
<reference evidence="8 9" key="1">
    <citation type="submission" date="2014-09" db="EMBL/GenBank/DDBJ databases">
        <authorList>
            <person name="Magalhaes I.L.F."/>
            <person name="Oliveira U."/>
            <person name="Santos F.R."/>
            <person name="Vidigal T.H.D.A."/>
            <person name="Brescovit A.D."/>
            <person name="Santos A.J."/>
        </authorList>
    </citation>
    <scope>NUCLEOTIDE SEQUENCE [LARGE SCALE GENOMIC DNA]</scope>
</reference>
<evidence type="ECO:0000256" key="3">
    <source>
        <dbReference type="ARBA" id="ARBA00023015"/>
    </source>
</evidence>
<keyword evidence="3" id="KW-0805">Transcription regulation</keyword>
<feature type="region of interest" description="Disordered" evidence="6">
    <location>
        <begin position="294"/>
        <end position="329"/>
    </location>
</feature>
<keyword evidence="2" id="KW-0749">Sporulation</keyword>
<dbReference type="PANTHER" id="PTHR33572:SF18">
    <property type="entry name" value="SPORE DEVELOPMENT REGULATOR VOSA"/>
    <property type="match status" value="1"/>
</dbReference>
<protein>
    <submittedName>
        <fullName evidence="8">Velvet factor</fullName>
    </submittedName>
</protein>
<dbReference type="EMBL" id="CCYA01000276">
    <property type="protein sequence ID" value="CEH18798.1"/>
    <property type="molecule type" value="Genomic_DNA"/>
</dbReference>
<dbReference type="GO" id="GO:0005634">
    <property type="term" value="C:nucleus"/>
    <property type="evidence" value="ECO:0007669"/>
    <property type="project" value="UniProtKB-SubCell"/>
</dbReference>
<dbReference type="InterPro" id="IPR037525">
    <property type="entry name" value="Velvet_dom"/>
</dbReference>
<dbReference type="InterPro" id="IPR038491">
    <property type="entry name" value="Velvet_dom_sf"/>
</dbReference>
<evidence type="ECO:0000256" key="5">
    <source>
        <dbReference type="ARBA" id="ARBA00023242"/>
    </source>
</evidence>
<name>A0A0P1BRP3_9BASI</name>
<evidence type="ECO:0000259" key="7">
    <source>
        <dbReference type="PROSITE" id="PS51821"/>
    </source>
</evidence>
<proteinExistence type="predicted"/>
<feature type="compositionally biased region" description="Basic and acidic residues" evidence="6">
    <location>
        <begin position="548"/>
        <end position="569"/>
    </location>
</feature>
<dbReference type="PANTHER" id="PTHR33572">
    <property type="entry name" value="SPORE DEVELOPMENT REGULATOR VOSA"/>
    <property type="match status" value="1"/>
</dbReference>
<keyword evidence="5" id="KW-0539">Nucleus</keyword>
<dbReference type="GO" id="GO:0030435">
    <property type="term" value="P:sporulation resulting in formation of a cellular spore"/>
    <property type="evidence" value="ECO:0007669"/>
    <property type="project" value="UniProtKB-KW"/>
</dbReference>
<evidence type="ECO:0000256" key="4">
    <source>
        <dbReference type="ARBA" id="ARBA00023163"/>
    </source>
</evidence>
<feature type="domain" description="Velvet" evidence="7">
    <location>
        <begin position="34"/>
        <end position="210"/>
    </location>
</feature>
<dbReference type="Gene3D" id="2.60.40.3960">
    <property type="entry name" value="Velvet domain"/>
    <property type="match status" value="1"/>
</dbReference>
<organism evidence="8 9">
    <name type="scientific">Ceraceosorus bombacis</name>
    <dbReference type="NCBI Taxonomy" id="401625"/>
    <lineage>
        <taxon>Eukaryota</taxon>
        <taxon>Fungi</taxon>
        <taxon>Dikarya</taxon>
        <taxon>Basidiomycota</taxon>
        <taxon>Ustilaginomycotina</taxon>
        <taxon>Exobasidiomycetes</taxon>
        <taxon>Ceraceosorales</taxon>
        <taxon>Ceraceosoraceae</taxon>
        <taxon>Ceraceosorus</taxon>
    </lineage>
</organism>
<dbReference type="OrthoDB" id="3056235at2759"/>
<feature type="region of interest" description="Disordered" evidence="6">
    <location>
        <begin position="527"/>
        <end position="606"/>
    </location>
</feature>
<keyword evidence="9" id="KW-1185">Reference proteome</keyword>
<dbReference type="Proteomes" id="UP000054845">
    <property type="component" value="Unassembled WGS sequence"/>
</dbReference>
<evidence type="ECO:0000313" key="9">
    <source>
        <dbReference type="Proteomes" id="UP000054845"/>
    </source>
</evidence>
<sequence>MGSSSALVPSSASPWFSCPSVDHTLRIHQGLPPATQVKFQLRIIQQPQEALAVGEGTDVHKQARNLPLDPPPVCELVTRDDTFANFLHLPEVSLRAHLVEAAAPHKELLAGPEEQGALINGIHEGAFVAPITDSVTRSFFIFTEIGIRASGQFRIRFDLVDRAGLSFKHVASVYTDPFTAHSDRNQFSGLQRSSELLRAVARRGLKVRIVDVLPLNRAFKRRKTEAAATAFRNISAPVSSMQPPAFYPRQRQSDQLPSPLLHSAEDLQTTRHASYESSPRPMVDTRAIPQIYEDPLRSVDLASRGPADVAGPERTSEANSNRNKGRFSAPIGAVELERVKLPPPNPYRTNQHVPRYAQTPLRRASTDLDGGRHSATFSHFSGREENFLGSTGPSGHPRTSASGSRRQTFVDYERRRPSDVAFQDRGGSSSSLDADRHGGSLLPSRLQRRMDALPSELPPPADPLNMRDGASIGPDTLPPPSSIFSRVIARPMRELGRYEIADDDARRADLSDDEVHARRLFHARTEGSMAPPAAAEIKGPGGSSTRPQDFEHTVDASHRFRDQSRREGDADVQDGYALLFHPHTHRARPSTPAAGSQLESAPYMRR</sequence>
<feature type="region of interest" description="Disordered" evidence="6">
    <location>
        <begin position="364"/>
        <end position="479"/>
    </location>
</feature>
<dbReference type="AlphaFoldDB" id="A0A0P1BRP3"/>
<comment type="subcellular location">
    <subcellularLocation>
        <location evidence="1">Nucleus</location>
    </subcellularLocation>
</comment>
<evidence type="ECO:0000256" key="1">
    <source>
        <dbReference type="ARBA" id="ARBA00004123"/>
    </source>
</evidence>
<dbReference type="InterPro" id="IPR021740">
    <property type="entry name" value="Velvet"/>
</dbReference>
<keyword evidence="4" id="KW-0804">Transcription</keyword>
<evidence type="ECO:0000256" key="2">
    <source>
        <dbReference type="ARBA" id="ARBA00022969"/>
    </source>
</evidence>
<feature type="compositionally biased region" description="Polar residues" evidence="6">
    <location>
        <begin position="388"/>
        <end position="407"/>
    </location>
</feature>